<dbReference type="SUPFAM" id="SSF56645">
    <property type="entry name" value="Acyl-CoA dehydrogenase NM domain-like"/>
    <property type="match status" value="1"/>
</dbReference>
<dbReference type="AlphaFoldDB" id="A0A0P1EFK9"/>
<feature type="domain" description="Acyl-CoA dehydrogenase/oxidase N-terminal" evidence="11">
    <location>
        <begin position="12"/>
        <end position="122"/>
    </location>
</feature>
<keyword evidence="7 8" id="KW-0560">Oxidoreductase</keyword>
<proteinExistence type="inferred from homology"/>
<feature type="domain" description="Acyl-CoA oxidase/dehydrogenase middle" evidence="10">
    <location>
        <begin position="126"/>
        <end position="222"/>
    </location>
</feature>
<dbReference type="GO" id="GO:0003995">
    <property type="term" value="F:acyl-CoA dehydrogenase activity"/>
    <property type="evidence" value="ECO:0007669"/>
    <property type="project" value="InterPro"/>
</dbReference>
<dbReference type="Pfam" id="PF02770">
    <property type="entry name" value="Acyl-CoA_dh_M"/>
    <property type="match status" value="1"/>
</dbReference>
<keyword evidence="6 8" id="KW-0274">FAD</keyword>
<comment type="cofactor">
    <cofactor evidence="1 8">
        <name>FAD</name>
        <dbReference type="ChEBI" id="CHEBI:57692"/>
    </cofactor>
</comment>
<dbReference type="FunFam" id="1.20.140.10:FF:000001">
    <property type="entry name" value="Acyl-CoA dehydrogenase"/>
    <property type="match status" value="1"/>
</dbReference>
<dbReference type="RefSeq" id="WP_058278385.1">
    <property type="nucleotide sequence ID" value="NZ_CYPU01000049.1"/>
</dbReference>
<dbReference type="PANTHER" id="PTHR43884:SF12">
    <property type="entry name" value="ISOVALERYL-COA DEHYDROGENASE, MITOCHONDRIAL-RELATED"/>
    <property type="match status" value="1"/>
</dbReference>
<evidence type="ECO:0000256" key="2">
    <source>
        <dbReference type="ARBA" id="ARBA00005109"/>
    </source>
</evidence>
<reference evidence="12 13" key="1">
    <citation type="submission" date="2015-09" db="EMBL/GenBank/DDBJ databases">
        <authorList>
            <consortium name="Swine Surveillance"/>
        </authorList>
    </citation>
    <scope>NUCLEOTIDE SEQUENCE [LARGE SCALE GENOMIC DNA]</scope>
    <source>
        <strain evidence="12 13">CECT 4292</strain>
    </source>
</reference>
<evidence type="ECO:0000259" key="10">
    <source>
        <dbReference type="Pfam" id="PF02770"/>
    </source>
</evidence>
<dbReference type="FunFam" id="2.40.110.10:FF:000001">
    <property type="entry name" value="Acyl-CoA dehydrogenase, mitochondrial"/>
    <property type="match status" value="1"/>
</dbReference>
<name>A0A0P1EFK9_9RHOB</name>
<dbReference type="EMBL" id="CYPU01000049">
    <property type="protein sequence ID" value="CUH48901.1"/>
    <property type="molecule type" value="Genomic_DNA"/>
</dbReference>
<dbReference type="Pfam" id="PF00441">
    <property type="entry name" value="Acyl-CoA_dh_1"/>
    <property type="match status" value="1"/>
</dbReference>
<dbReference type="Proteomes" id="UP000050783">
    <property type="component" value="Unassembled WGS sequence"/>
</dbReference>
<dbReference type="GO" id="GO:0050660">
    <property type="term" value="F:flavin adenine dinucleotide binding"/>
    <property type="evidence" value="ECO:0007669"/>
    <property type="project" value="InterPro"/>
</dbReference>
<keyword evidence="5 8" id="KW-0285">Flavoprotein</keyword>
<evidence type="ECO:0000256" key="6">
    <source>
        <dbReference type="ARBA" id="ARBA00022827"/>
    </source>
</evidence>
<evidence type="ECO:0000256" key="7">
    <source>
        <dbReference type="ARBA" id="ARBA00023002"/>
    </source>
</evidence>
<evidence type="ECO:0000259" key="9">
    <source>
        <dbReference type="Pfam" id="PF00441"/>
    </source>
</evidence>
<keyword evidence="4" id="KW-0101">Branched-chain amino acid catabolism</keyword>
<evidence type="ECO:0000256" key="8">
    <source>
        <dbReference type="RuleBase" id="RU362125"/>
    </source>
</evidence>
<comment type="similarity">
    <text evidence="3 8">Belongs to the acyl-CoA dehydrogenase family.</text>
</comment>
<dbReference type="InterPro" id="IPR009075">
    <property type="entry name" value="AcylCo_DH/oxidase_C"/>
</dbReference>
<dbReference type="Pfam" id="PF02771">
    <property type="entry name" value="Acyl-CoA_dh_N"/>
    <property type="match status" value="1"/>
</dbReference>
<dbReference type="OrthoDB" id="9775090at2"/>
<dbReference type="InterPro" id="IPR046373">
    <property type="entry name" value="Acyl-CoA_Oxase/DH_mid-dom_sf"/>
</dbReference>
<dbReference type="InterPro" id="IPR006091">
    <property type="entry name" value="Acyl-CoA_Oxase/DH_mid-dom"/>
</dbReference>
<dbReference type="Gene3D" id="1.10.540.10">
    <property type="entry name" value="Acyl-CoA dehydrogenase/oxidase, N-terminal domain"/>
    <property type="match status" value="1"/>
</dbReference>
<gene>
    <name evidence="12" type="primary">mmgC_5</name>
    <name evidence="12" type="ORF">RUA4292_03091</name>
</gene>
<dbReference type="STRING" id="81569.RUM4293_04295"/>
<dbReference type="PROSITE" id="PS00073">
    <property type="entry name" value="ACYL_COA_DH_2"/>
    <property type="match status" value="1"/>
</dbReference>
<evidence type="ECO:0000313" key="13">
    <source>
        <dbReference type="Proteomes" id="UP000050783"/>
    </source>
</evidence>
<dbReference type="InterPro" id="IPR037069">
    <property type="entry name" value="AcylCoA_DH/ox_N_sf"/>
</dbReference>
<dbReference type="InterPro" id="IPR006089">
    <property type="entry name" value="Acyl-CoA_DH_CS"/>
</dbReference>
<protein>
    <submittedName>
        <fullName evidence="12">Acyl-CoA dehydrogenase</fullName>
        <ecNumber evidence="12">1.3.99.-</ecNumber>
    </submittedName>
</protein>
<dbReference type="GeneID" id="55494262"/>
<evidence type="ECO:0000256" key="3">
    <source>
        <dbReference type="ARBA" id="ARBA00009347"/>
    </source>
</evidence>
<accession>A0A0P1EFK9</accession>
<dbReference type="InterPro" id="IPR013786">
    <property type="entry name" value="AcylCoA_DH/ox_N"/>
</dbReference>
<dbReference type="GO" id="GO:0009083">
    <property type="term" value="P:branched-chain amino acid catabolic process"/>
    <property type="evidence" value="ECO:0007669"/>
    <property type="project" value="UniProtKB-KW"/>
</dbReference>
<evidence type="ECO:0000259" key="11">
    <source>
        <dbReference type="Pfam" id="PF02771"/>
    </source>
</evidence>
<evidence type="ECO:0000256" key="1">
    <source>
        <dbReference type="ARBA" id="ARBA00001974"/>
    </source>
</evidence>
<dbReference type="SUPFAM" id="SSF47203">
    <property type="entry name" value="Acyl-CoA dehydrogenase C-terminal domain-like"/>
    <property type="match status" value="1"/>
</dbReference>
<dbReference type="InterPro" id="IPR036250">
    <property type="entry name" value="AcylCo_DH-like_C"/>
</dbReference>
<dbReference type="EC" id="1.3.99.-" evidence="12"/>
<dbReference type="PANTHER" id="PTHR43884">
    <property type="entry name" value="ACYL-COA DEHYDROGENASE"/>
    <property type="match status" value="1"/>
</dbReference>
<comment type="pathway">
    <text evidence="2">Amino-acid degradation; L-valine degradation.</text>
</comment>
<sequence>MSLFKPTANWVTDEHQMFAEMANRFMDDELVPNIERWNQNGMVDREFWSKAGDMGLMAGAIAEEYGGVGGGIGFDAVTMYGQAARGDSGWGFGIQSIVVHYLNAYGSEDQKHKWLPRLASGEMVGALAMTEPGTGSDVQSVRTTADKDGNSYRLNGSKIFITNGQSADLILVAAKTDKTQGSKGVSLIAVETEGAEGFRRGRNLKKLGMKANDTAELFFEDVKVPMTNLIGPEEGQGFYQMMKQLPWERLTIGIMALGAIDFAIAETVRYTQERKAFGQRVMDFQNTRFKLAECKTKAEVLRSFVNDCIAQLEAGTLDAATASMVKYWGSEVQNEIMHECLQLFGGYGFMMEYPIARLYADARVQMIYGGTNEIMKELIARSLDK</sequence>
<evidence type="ECO:0000256" key="5">
    <source>
        <dbReference type="ARBA" id="ARBA00022630"/>
    </source>
</evidence>
<dbReference type="InterPro" id="IPR009100">
    <property type="entry name" value="AcylCoA_DH/oxidase_NM_dom_sf"/>
</dbReference>
<evidence type="ECO:0000313" key="12">
    <source>
        <dbReference type="EMBL" id="CUH48901.1"/>
    </source>
</evidence>
<evidence type="ECO:0000256" key="4">
    <source>
        <dbReference type="ARBA" id="ARBA00022456"/>
    </source>
</evidence>
<dbReference type="Gene3D" id="2.40.110.10">
    <property type="entry name" value="Butyryl-CoA Dehydrogenase, subunit A, domain 2"/>
    <property type="match status" value="1"/>
</dbReference>
<dbReference type="Gene3D" id="1.20.140.10">
    <property type="entry name" value="Butyryl-CoA Dehydrogenase, subunit A, domain 3"/>
    <property type="match status" value="1"/>
</dbReference>
<organism evidence="12 13">
    <name type="scientific">Ruegeria atlantica</name>
    <dbReference type="NCBI Taxonomy" id="81569"/>
    <lineage>
        <taxon>Bacteria</taxon>
        <taxon>Pseudomonadati</taxon>
        <taxon>Pseudomonadota</taxon>
        <taxon>Alphaproteobacteria</taxon>
        <taxon>Rhodobacterales</taxon>
        <taxon>Roseobacteraceae</taxon>
        <taxon>Ruegeria</taxon>
    </lineage>
</organism>
<feature type="domain" description="Acyl-CoA dehydrogenase/oxidase C-terminal" evidence="9">
    <location>
        <begin position="235"/>
        <end position="383"/>
    </location>
</feature>